<evidence type="ECO:0008006" key="8">
    <source>
        <dbReference type="Google" id="ProtNLM"/>
    </source>
</evidence>
<dbReference type="Pfam" id="PF05719">
    <property type="entry name" value="GPP34"/>
    <property type="match status" value="1"/>
</dbReference>
<keyword evidence="3" id="KW-0446">Lipid-binding</keyword>
<evidence type="ECO:0000256" key="5">
    <source>
        <dbReference type="SAM" id="Phobius"/>
    </source>
</evidence>
<evidence type="ECO:0000256" key="2">
    <source>
        <dbReference type="ARBA" id="ARBA00023034"/>
    </source>
</evidence>
<keyword evidence="5" id="KW-1133">Transmembrane helix</keyword>
<evidence type="ECO:0000256" key="4">
    <source>
        <dbReference type="ARBA" id="ARBA00023136"/>
    </source>
</evidence>
<keyword evidence="5" id="KW-0812">Transmembrane</keyword>
<comment type="caution">
    <text evidence="6">The sequence shown here is derived from an EMBL/GenBank/DDBJ whole genome shotgun (WGS) entry which is preliminary data.</text>
</comment>
<accession>A0ABQ3XGX5</accession>
<comment type="subcellular location">
    <subcellularLocation>
        <location evidence="1">Golgi apparatus membrane</location>
        <topology evidence="1">Peripheral membrane protein</topology>
        <orientation evidence="1">Cytoplasmic side</orientation>
    </subcellularLocation>
</comment>
<protein>
    <recommendedName>
        <fullName evidence="8">Golgi phosphoprotein 3 GPP34</fullName>
    </recommendedName>
</protein>
<organism evidence="6 7">
    <name type="scientific">Actinoplanes couchii</name>
    <dbReference type="NCBI Taxonomy" id="403638"/>
    <lineage>
        <taxon>Bacteria</taxon>
        <taxon>Bacillati</taxon>
        <taxon>Actinomycetota</taxon>
        <taxon>Actinomycetes</taxon>
        <taxon>Micromonosporales</taxon>
        <taxon>Micromonosporaceae</taxon>
        <taxon>Actinoplanes</taxon>
    </lineage>
</organism>
<dbReference type="RefSeq" id="WP_203800976.1">
    <property type="nucleotide sequence ID" value="NZ_BAAAQE010000099.1"/>
</dbReference>
<keyword evidence="7" id="KW-1185">Reference proteome</keyword>
<evidence type="ECO:0000313" key="7">
    <source>
        <dbReference type="Proteomes" id="UP000612282"/>
    </source>
</evidence>
<keyword evidence="2" id="KW-0333">Golgi apparatus</keyword>
<evidence type="ECO:0000256" key="1">
    <source>
        <dbReference type="ARBA" id="ARBA00004255"/>
    </source>
</evidence>
<evidence type="ECO:0000313" key="6">
    <source>
        <dbReference type="EMBL" id="GID57755.1"/>
    </source>
</evidence>
<sequence>MTKRPPADDLYMAAHDGIGGRALLAPEVLAVGLGAALLGELLFWRRVQWSGDRLHVVDQQPTADPATSRILERLVAMPGPHGLHQWIAYLPTTGLVTDLIEQRLTADGALRRETRRRLLSSTSSLVFTDPRGPGEPAGRIRTALSYNEPLDVADLMLAGLILATGLDQFVLDTCNPRDRARLSDQFRRTLPEQLHHLIAHTRDVAVQTTGSLQRS</sequence>
<evidence type="ECO:0000256" key="3">
    <source>
        <dbReference type="ARBA" id="ARBA00023121"/>
    </source>
</evidence>
<keyword evidence="4 5" id="KW-0472">Membrane</keyword>
<dbReference type="Gene3D" id="1.10.3630.10">
    <property type="entry name" value="yeast vps74-n-term truncation variant domain like"/>
    <property type="match status" value="1"/>
</dbReference>
<dbReference type="InterPro" id="IPR008628">
    <property type="entry name" value="GPP34-like"/>
</dbReference>
<proteinExistence type="predicted"/>
<dbReference type="EMBL" id="BOMG01000076">
    <property type="protein sequence ID" value="GID57755.1"/>
    <property type="molecule type" value="Genomic_DNA"/>
</dbReference>
<dbReference type="InterPro" id="IPR038261">
    <property type="entry name" value="GPP34-like_sf"/>
</dbReference>
<reference evidence="6 7" key="1">
    <citation type="submission" date="2021-01" db="EMBL/GenBank/DDBJ databases">
        <title>Whole genome shotgun sequence of Actinoplanes couchii NBRC 106145.</title>
        <authorList>
            <person name="Komaki H."/>
            <person name="Tamura T."/>
        </authorList>
    </citation>
    <scope>NUCLEOTIDE SEQUENCE [LARGE SCALE GENOMIC DNA]</scope>
    <source>
        <strain evidence="6 7">NBRC 106145</strain>
    </source>
</reference>
<name>A0ABQ3XGX5_9ACTN</name>
<dbReference type="Proteomes" id="UP000612282">
    <property type="component" value="Unassembled WGS sequence"/>
</dbReference>
<gene>
    <name evidence="6" type="ORF">Aco03nite_061590</name>
</gene>
<feature type="transmembrane region" description="Helical" evidence="5">
    <location>
        <begin position="20"/>
        <end position="44"/>
    </location>
</feature>